<dbReference type="AlphaFoldDB" id="A0A8T3BFA7"/>
<sequence length="68" mass="7982">MQYLALEILVEEYICNILFLILALRTSLEKNKRSVILGQLTRLFVERNKRERKVEGKVMVMESRGANI</sequence>
<dbReference type="EMBL" id="JAGYWB010000009">
    <property type="protein sequence ID" value="KAI0510681.1"/>
    <property type="molecule type" value="Genomic_DNA"/>
</dbReference>
<proteinExistence type="predicted"/>
<protein>
    <submittedName>
        <fullName evidence="1">Uncharacterized protein</fullName>
    </submittedName>
</protein>
<name>A0A8T3BFA7_DENNO</name>
<gene>
    <name evidence="1" type="ORF">KFK09_011290</name>
</gene>
<keyword evidence="2" id="KW-1185">Reference proteome</keyword>
<reference evidence="1" key="1">
    <citation type="journal article" date="2022" name="Front. Genet.">
        <title>Chromosome-Scale Assembly of the Dendrobium nobile Genome Provides Insights Into the Molecular Mechanism of the Biosynthesis of the Medicinal Active Ingredient of Dendrobium.</title>
        <authorList>
            <person name="Xu Q."/>
            <person name="Niu S.-C."/>
            <person name="Li K.-L."/>
            <person name="Zheng P.-J."/>
            <person name="Zhang X.-J."/>
            <person name="Jia Y."/>
            <person name="Liu Y."/>
            <person name="Niu Y.-X."/>
            <person name="Yu L.-H."/>
            <person name="Chen D.-F."/>
            <person name="Zhang G.-Q."/>
        </authorList>
    </citation>
    <scope>NUCLEOTIDE SEQUENCE</scope>
    <source>
        <tissue evidence="1">Leaf</tissue>
    </source>
</reference>
<dbReference type="Proteomes" id="UP000829196">
    <property type="component" value="Unassembled WGS sequence"/>
</dbReference>
<evidence type="ECO:0000313" key="1">
    <source>
        <dbReference type="EMBL" id="KAI0510681.1"/>
    </source>
</evidence>
<accession>A0A8T3BFA7</accession>
<organism evidence="1 2">
    <name type="scientific">Dendrobium nobile</name>
    <name type="common">Orchid</name>
    <dbReference type="NCBI Taxonomy" id="94219"/>
    <lineage>
        <taxon>Eukaryota</taxon>
        <taxon>Viridiplantae</taxon>
        <taxon>Streptophyta</taxon>
        <taxon>Embryophyta</taxon>
        <taxon>Tracheophyta</taxon>
        <taxon>Spermatophyta</taxon>
        <taxon>Magnoliopsida</taxon>
        <taxon>Liliopsida</taxon>
        <taxon>Asparagales</taxon>
        <taxon>Orchidaceae</taxon>
        <taxon>Epidendroideae</taxon>
        <taxon>Malaxideae</taxon>
        <taxon>Dendrobiinae</taxon>
        <taxon>Dendrobium</taxon>
    </lineage>
</organism>
<evidence type="ECO:0000313" key="2">
    <source>
        <dbReference type="Proteomes" id="UP000829196"/>
    </source>
</evidence>
<comment type="caution">
    <text evidence="1">The sequence shown here is derived from an EMBL/GenBank/DDBJ whole genome shotgun (WGS) entry which is preliminary data.</text>
</comment>